<keyword evidence="1" id="KW-1133">Transmembrane helix</keyword>
<proteinExistence type="predicted"/>
<keyword evidence="1" id="KW-0472">Membrane</keyword>
<keyword evidence="1" id="KW-0812">Transmembrane</keyword>
<evidence type="ECO:0000256" key="1">
    <source>
        <dbReference type="SAM" id="Phobius"/>
    </source>
</evidence>
<feature type="transmembrane region" description="Helical" evidence="1">
    <location>
        <begin position="43"/>
        <end position="62"/>
    </location>
</feature>
<feature type="domain" description="Nucleoside transporter/FeoB GTPase Gate" evidence="2">
    <location>
        <begin position="151"/>
        <end position="251"/>
    </location>
</feature>
<feature type="transmembrane region" description="Helical" evidence="1">
    <location>
        <begin position="5"/>
        <end position="23"/>
    </location>
</feature>
<feature type="transmembrane region" description="Helical" evidence="1">
    <location>
        <begin position="112"/>
        <end position="137"/>
    </location>
</feature>
<gene>
    <name evidence="3" type="ORF">IBG28_11265</name>
</gene>
<dbReference type="AlphaFoldDB" id="A0A7H1J1F9"/>
<dbReference type="Proteomes" id="UP000516370">
    <property type="component" value="Chromosome"/>
</dbReference>
<evidence type="ECO:0000313" key="3">
    <source>
        <dbReference type="EMBL" id="QNT04325.1"/>
    </source>
</evidence>
<accession>A0A7H1J1F9</accession>
<feature type="transmembrane region" description="Helical" evidence="1">
    <location>
        <begin position="437"/>
        <end position="458"/>
    </location>
</feature>
<organism evidence="3 4">
    <name type="scientific">Marinomonas arctica</name>
    <dbReference type="NCBI Taxonomy" id="383750"/>
    <lineage>
        <taxon>Bacteria</taxon>
        <taxon>Pseudomonadati</taxon>
        <taxon>Pseudomonadota</taxon>
        <taxon>Gammaproteobacteria</taxon>
        <taxon>Oceanospirillales</taxon>
        <taxon>Oceanospirillaceae</taxon>
        <taxon>Marinomonas</taxon>
    </lineage>
</organism>
<keyword evidence="4" id="KW-1185">Reference proteome</keyword>
<feature type="transmembrane region" description="Helical" evidence="1">
    <location>
        <begin position="83"/>
        <end position="100"/>
    </location>
</feature>
<sequence>MYIHVGMFVAFYLVINNLLIGSLHMNATDPKSGAVSPLSLLKLIAYSCIGIFVFFIPISVGGKETIPLDHIVSWLRGDYAQMTEIYAILVVLAGGAYPFISGSWRASKTQTVLSIFKVLGVVTAAMAFFSVGPAFLFEKDMLPFLFSKLVVPVGLIVPIGAVFLAFLIGYGLLEFAGVLLQPIMKPLFKTPGKSATDAVASFVGSYSIGLLITNRVYKSGQYSAKEAAIIATGFSTVSATFMVIVAKTLGLMEVWNVFFWATLLITFVVTAITVRLFPLSKMDNTAQNRELEVFEHSRFKQAALEGLEVANNAAPIARNILQNIKEGMLMAMSILPSIMSVGLCGLLLAKYTPVFEWIGYLFYPFAWIAQLPDPMMVATASATGLAEMFLPALIAAKSVFVVKFVVGVVSISSILFFSASIPCILSTEIPLSIKQMLIVWYQRVALTILIASPVAFWAEQFVQ</sequence>
<feature type="transmembrane region" description="Helical" evidence="1">
    <location>
        <begin position="149"/>
        <end position="178"/>
    </location>
</feature>
<protein>
    <submittedName>
        <fullName evidence="3">YjiH family protein</fullName>
    </submittedName>
</protein>
<evidence type="ECO:0000259" key="2">
    <source>
        <dbReference type="Pfam" id="PF07670"/>
    </source>
</evidence>
<reference evidence="3 4" key="1">
    <citation type="submission" date="2020-09" db="EMBL/GenBank/DDBJ databases">
        <title>Complete genome sequence of an Arctic sea ice bacterium Marinomonas arctica BSI20414.</title>
        <authorList>
            <person name="Liao L."/>
            <person name="Chen B."/>
        </authorList>
    </citation>
    <scope>NUCLEOTIDE SEQUENCE [LARGE SCALE GENOMIC DNA]</scope>
    <source>
        <strain evidence="3 4">BSI20414</strain>
    </source>
</reference>
<dbReference type="Pfam" id="PF07670">
    <property type="entry name" value="Gate"/>
    <property type="match status" value="1"/>
</dbReference>
<dbReference type="KEGG" id="mard:IBG28_11265"/>
<feature type="transmembrane region" description="Helical" evidence="1">
    <location>
        <begin position="328"/>
        <end position="348"/>
    </location>
</feature>
<dbReference type="EMBL" id="CP061081">
    <property type="protein sequence ID" value="QNT04325.1"/>
    <property type="molecule type" value="Genomic_DNA"/>
</dbReference>
<dbReference type="OrthoDB" id="1633380at2"/>
<evidence type="ECO:0000313" key="4">
    <source>
        <dbReference type="Proteomes" id="UP000516370"/>
    </source>
</evidence>
<name>A0A7H1J1F9_9GAMM</name>
<feature type="transmembrane region" description="Helical" evidence="1">
    <location>
        <begin position="257"/>
        <end position="277"/>
    </location>
</feature>
<feature type="transmembrane region" description="Helical" evidence="1">
    <location>
        <begin position="400"/>
        <end position="425"/>
    </location>
</feature>
<dbReference type="InterPro" id="IPR011642">
    <property type="entry name" value="Gate_dom"/>
</dbReference>
<feature type="transmembrane region" description="Helical" evidence="1">
    <location>
        <begin position="229"/>
        <end position="251"/>
    </location>
</feature>